<feature type="region of interest" description="Disordered" evidence="1">
    <location>
        <begin position="118"/>
        <end position="187"/>
    </location>
</feature>
<dbReference type="AlphaFoldDB" id="G4TA22"/>
<comment type="caution">
    <text evidence="3">The sequence shown here is derived from an EMBL/GenBank/DDBJ whole genome shotgun (WGS) entry which is preliminary data.</text>
</comment>
<dbReference type="EMBL" id="CAFZ01000027">
    <property type="protein sequence ID" value="CCA68172.1"/>
    <property type="molecule type" value="Genomic_DNA"/>
</dbReference>
<organism evidence="3 4">
    <name type="scientific">Serendipita indica (strain DSM 11827)</name>
    <name type="common">Root endophyte fungus</name>
    <name type="synonym">Piriformospora indica</name>
    <dbReference type="NCBI Taxonomy" id="1109443"/>
    <lineage>
        <taxon>Eukaryota</taxon>
        <taxon>Fungi</taxon>
        <taxon>Dikarya</taxon>
        <taxon>Basidiomycota</taxon>
        <taxon>Agaricomycotina</taxon>
        <taxon>Agaricomycetes</taxon>
        <taxon>Sebacinales</taxon>
        <taxon>Serendipitaceae</taxon>
        <taxon>Serendipita</taxon>
    </lineage>
</organism>
<dbReference type="GO" id="GO:0006891">
    <property type="term" value="P:intra-Golgi vesicle-mediated transport"/>
    <property type="evidence" value="ECO:0007669"/>
    <property type="project" value="InterPro"/>
</dbReference>
<dbReference type="GO" id="GO:0005802">
    <property type="term" value="C:trans-Golgi network"/>
    <property type="evidence" value="ECO:0007669"/>
    <property type="project" value="TreeGrafter"/>
</dbReference>
<feature type="compositionally biased region" description="Pro residues" evidence="1">
    <location>
        <begin position="165"/>
        <end position="180"/>
    </location>
</feature>
<proteinExistence type="predicted"/>
<dbReference type="OrthoDB" id="24630at2759"/>
<dbReference type="OMA" id="FNQSSWT"/>
<evidence type="ECO:0000313" key="3">
    <source>
        <dbReference type="EMBL" id="CCA68172.1"/>
    </source>
</evidence>
<gene>
    <name evidence="3" type="ORF">PIIN_02038</name>
</gene>
<feature type="region of interest" description="Disordered" evidence="1">
    <location>
        <begin position="599"/>
        <end position="623"/>
    </location>
</feature>
<dbReference type="PANTHER" id="PTHR28159">
    <property type="entry name" value="TRAFFICKING PROTEIN PARTICLE COMPLEX II-SPECIFIC SUBUNIT 65"/>
    <property type="match status" value="1"/>
</dbReference>
<dbReference type="Proteomes" id="UP000007148">
    <property type="component" value="Unassembled WGS sequence"/>
</dbReference>
<evidence type="ECO:0000313" key="4">
    <source>
        <dbReference type="Proteomes" id="UP000007148"/>
    </source>
</evidence>
<dbReference type="Pfam" id="PF12735">
    <property type="entry name" value="IgD3_Trs65"/>
    <property type="match status" value="1"/>
</dbReference>
<dbReference type="STRING" id="1109443.G4TA22"/>
<dbReference type="eggNOG" id="ENOG502S7BI">
    <property type="taxonomic scope" value="Eukaryota"/>
</dbReference>
<dbReference type="GO" id="GO:1990071">
    <property type="term" value="C:TRAPPII protein complex"/>
    <property type="evidence" value="ECO:0007669"/>
    <property type="project" value="InterPro"/>
</dbReference>
<reference evidence="3 4" key="1">
    <citation type="journal article" date="2011" name="PLoS Pathog.">
        <title>Endophytic Life Strategies Decoded by Genome and Transcriptome Analyses of the Mutualistic Root Symbiont Piriformospora indica.</title>
        <authorList>
            <person name="Zuccaro A."/>
            <person name="Lahrmann U."/>
            <person name="Guldener U."/>
            <person name="Langen G."/>
            <person name="Pfiffi S."/>
            <person name="Biedenkopf D."/>
            <person name="Wong P."/>
            <person name="Samans B."/>
            <person name="Grimm C."/>
            <person name="Basiewicz M."/>
            <person name="Murat C."/>
            <person name="Martin F."/>
            <person name="Kogel K.H."/>
        </authorList>
    </citation>
    <scope>NUCLEOTIDE SEQUENCE [LARGE SCALE GENOMIC DNA]</scope>
    <source>
        <strain evidence="3 4">DSM 11827</strain>
    </source>
</reference>
<feature type="domain" description="Trafficking protein particle complex II-specific subunit 65 IgD3" evidence="2">
    <location>
        <begin position="783"/>
        <end position="911"/>
    </location>
</feature>
<accession>G4TA22</accession>
<evidence type="ECO:0000259" key="2">
    <source>
        <dbReference type="Pfam" id="PF12735"/>
    </source>
</evidence>
<evidence type="ECO:0000256" key="1">
    <source>
        <dbReference type="SAM" id="MobiDB-lite"/>
    </source>
</evidence>
<protein>
    <recommendedName>
        <fullName evidence="2">Trafficking protein particle complex II-specific subunit 65 IgD3 domain-containing protein</fullName>
    </recommendedName>
</protein>
<feature type="region of interest" description="Disordered" evidence="1">
    <location>
        <begin position="640"/>
        <end position="673"/>
    </location>
</feature>
<dbReference type="PANTHER" id="PTHR28159:SF1">
    <property type="entry name" value="TRAFFICKING PROTEIN PARTICLE COMPLEX II-SPECIFIC SUBUNIT 65"/>
    <property type="match status" value="1"/>
</dbReference>
<dbReference type="InterPro" id="IPR024662">
    <property type="entry name" value="Trs65"/>
</dbReference>
<sequence length="915" mass="99778">MAESSLEHLFGACTLSLSTPENAYALPSTLPGPSSWLQTTLAETVDRKLAYFDEVLSAFLVLRIPYDPSSTGDDDQGEITAASTITNVNESGRPPTDILTFLTFLQVGFDASYIAPRQESPVASPGGAIPATPGPEQPKTGNAFLGPPPPGRPGAKPRPGSSPLKPRPPPLIPPQTPNPTPQMEDSERQYAVAEGIQLHSFIWGDAPGAGAKETRKDEFCILWDEKSKEWVVIYRMDVTIVYLKTRVPDPLLSLTVSITLREKPLAITPARKPIFDMLHVGDDATRTPTQPHTQQPAMPSYRDLFGDLEEINLLDGLSTGTTFPTKEDEEPFELPTTRVASIIRRQAYWLPPLRTRQVAPIPSPTSARTSRPVLRKAFRKTLSTCNGFSVRMRTIFVPYVLIPGIGDDDEERRQAGSEERSVVLCVEIENTGESAKDFEVESVKVNVSGEGASSYLISWGESLAKMEPDSVFPLRLKPIEQCNLLYSVTFLHPTDANDPIPRGSTAPPPAAAGDLHRSVSIIIRGRPCELINGKLSYPTDAFNSKWNCMLNLATNQQADVSDYQLNEPLSPGDALPTPATPFPVSSPRVQTEFERNHPISSTRSPAIGGSKRHTVSGLSGRRNTIPSPIKVRFSLPAGITATSTPSTAGVRINQSGPPSPAGGSSGLATPTTAYVPPTPAYPAWPTDTQAVPPTPYLQAPMMGQQGSMVGQVVEPHRERRMGASGAFLPPTPGPSAYGATVSEKLMSMEPYSEPVVVSVALLSPLQATSEKEHRRALGVKKDWIYPLDIFALEIFVFNQSPVTRRFEVSFPDKKRYRKQLAEDKRRSALQEGPYTNHRMVGDALSRIGSQAGILPLENRIRIGPLRPETCQSVRMQFLALRPGLHSVDTLTITDTEAEFSLNLRSVMDVVVRDPF</sequence>
<keyword evidence="4" id="KW-1185">Reference proteome</keyword>
<dbReference type="InParanoid" id="G4TA22"/>
<dbReference type="InterPro" id="IPR055420">
    <property type="entry name" value="IgD3_Trs65"/>
</dbReference>
<dbReference type="HOGENOM" id="CLU_006972_0_0_1"/>
<feature type="compositionally biased region" description="Low complexity" evidence="1">
    <location>
        <begin position="153"/>
        <end position="164"/>
    </location>
</feature>
<name>G4TA22_SERID</name>